<feature type="non-terminal residue" evidence="11">
    <location>
        <position position="168"/>
    </location>
</feature>
<evidence type="ECO:0000256" key="3">
    <source>
        <dbReference type="ARBA" id="ARBA00022692"/>
    </source>
</evidence>
<dbReference type="Proteomes" id="UP000242450">
    <property type="component" value="Chromosome 25"/>
</dbReference>
<evidence type="ECO:0000256" key="7">
    <source>
        <dbReference type="ARBA" id="ARBA00023170"/>
    </source>
</evidence>
<evidence type="ECO:0000256" key="5">
    <source>
        <dbReference type="ARBA" id="ARBA00023040"/>
    </source>
</evidence>
<evidence type="ECO:0000256" key="8">
    <source>
        <dbReference type="ARBA" id="ARBA00023224"/>
    </source>
</evidence>
<accession>A0A212C8B6</accession>
<feature type="transmembrane region" description="Helical" evidence="9">
    <location>
        <begin position="89"/>
        <end position="106"/>
    </location>
</feature>
<sequence>MRKEATRGQYDILTAVSFPGGLGLLIKVDEFGTDSLCDQGLVINEEIIEWPIGFREMQSSVSSAQTKSIQIVREITASLKLPITGVSDVLLISLLLCFLCCLLFIAHPNMATCILRQITFGAGFTVAVSAKTLTVILAFKARKPGRTMRYQLVTGASNYVIPMCSLIQ</sequence>
<dbReference type="GO" id="GO:0005886">
    <property type="term" value="C:plasma membrane"/>
    <property type="evidence" value="ECO:0007669"/>
    <property type="project" value="UniProtKB-SubCell"/>
</dbReference>
<keyword evidence="6 9" id="KW-0472">Membrane</keyword>
<feature type="transmembrane region" description="Helical" evidence="9">
    <location>
        <begin position="118"/>
        <end position="139"/>
    </location>
</feature>
<dbReference type="GO" id="GO:0004930">
    <property type="term" value="F:G protein-coupled receptor activity"/>
    <property type="evidence" value="ECO:0007669"/>
    <property type="project" value="UniProtKB-KW"/>
</dbReference>
<keyword evidence="8" id="KW-0807">Transducer</keyword>
<evidence type="ECO:0000313" key="11">
    <source>
        <dbReference type="EMBL" id="OWK02104.1"/>
    </source>
</evidence>
<evidence type="ECO:0000256" key="1">
    <source>
        <dbReference type="ARBA" id="ARBA00004651"/>
    </source>
</evidence>
<evidence type="ECO:0000256" key="6">
    <source>
        <dbReference type="ARBA" id="ARBA00023136"/>
    </source>
</evidence>
<dbReference type="EMBL" id="MKHE01000025">
    <property type="protein sequence ID" value="OWK02104.1"/>
    <property type="molecule type" value="Genomic_DNA"/>
</dbReference>
<gene>
    <name evidence="11" type="ORF">Celaphus_00018090</name>
</gene>
<keyword evidence="3 9" id="KW-0812">Transmembrane</keyword>
<evidence type="ECO:0000259" key="10">
    <source>
        <dbReference type="PROSITE" id="PS50259"/>
    </source>
</evidence>
<reference evidence="11 12" key="1">
    <citation type="journal article" date="2018" name="Mol. Genet. Genomics">
        <title>The red deer Cervus elaphus genome CerEla1.0: sequencing, annotating, genes, and chromosomes.</title>
        <authorList>
            <person name="Bana N.A."/>
            <person name="Nyiri A."/>
            <person name="Nagy J."/>
            <person name="Frank K."/>
            <person name="Nagy T."/>
            <person name="Steger V."/>
            <person name="Schiller M."/>
            <person name="Lakatos P."/>
            <person name="Sugar L."/>
            <person name="Horn P."/>
            <person name="Barta E."/>
            <person name="Orosz L."/>
        </authorList>
    </citation>
    <scope>NUCLEOTIDE SEQUENCE [LARGE SCALE GENOMIC DNA]</scope>
    <source>
        <strain evidence="11">Hungarian</strain>
    </source>
</reference>
<proteinExistence type="predicted"/>
<organism evidence="11 12">
    <name type="scientific">Cervus elaphus hippelaphus</name>
    <name type="common">European red deer</name>
    <dbReference type="NCBI Taxonomy" id="46360"/>
    <lineage>
        <taxon>Eukaryota</taxon>
        <taxon>Metazoa</taxon>
        <taxon>Chordata</taxon>
        <taxon>Craniata</taxon>
        <taxon>Vertebrata</taxon>
        <taxon>Euteleostomi</taxon>
        <taxon>Mammalia</taxon>
        <taxon>Eutheria</taxon>
        <taxon>Laurasiatheria</taxon>
        <taxon>Artiodactyla</taxon>
        <taxon>Ruminantia</taxon>
        <taxon>Pecora</taxon>
        <taxon>Cervidae</taxon>
        <taxon>Cervinae</taxon>
        <taxon>Cervus</taxon>
    </lineage>
</organism>
<feature type="domain" description="G-protein coupled receptors family 3 profile" evidence="10">
    <location>
        <begin position="86"/>
        <end position="168"/>
    </location>
</feature>
<dbReference type="PROSITE" id="PS50259">
    <property type="entry name" value="G_PROTEIN_RECEP_F3_4"/>
    <property type="match status" value="1"/>
</dbReference>
<protein>
    <recommendedName>
        <fullName evidence="10">G-protein coupled receptors family 3 profile domain-containing protein</fullName>
    </recommendedName>
</protein>
<evidence type="ECO:0000256" key="2">
    <source>
        <dbReference type="ARBA" id="ARBA00022475"/>
    </source>
</evidence>
<keyword evidence="4 9" id="KW-1133">Transmembrane helix</keyword>
<dbReference type="InterPro" id="IPR000068">
    <property type="entry name" value="GPCR_3_Ca_sens_rcpt-rel"/>
</dbReference>
<comment type="subcellular location">
    <subcellularLocation>
        <location evidence="1">Cell membrane</location>
        <topology evidence="1">Multi-pass membrane protein</topology>
    </subcellularLocation>
</comment>
<comment type="caution">
    <text evidence="11">The sequence shown here is derived from an EMBL/GenBank/DDBJ whole genome shotgun (WGS) entry which is preliminary data.</text>
</comment>
<keyword evidence="12" id="KW-1185">Reference proteome</keyword>
<dbReference type="OrthoDB" id="5984008at2759"/>
<name>A0A212C8B6_CEREH</name>
<keyword evidence="2" id="KW-1003">Cell membrane</keyword>
<dbReference type="AlphaFoldDB" id="A0A212C8B6"/>
<evidence type="ECO:0000256" key="4">
    <source>
        <dbReference type="ARBA" id="ARBA00022989"/>
    </source>
</evidence>
<evidence type="ECO:0000256" key="9">
    <source>
        <dbReference type="SAM" id="Phobius"/>
    </source>
</evidence>
<keyword evidence="7" id="KW-0675">Receptor</keyword>
<dbReference type="InterPro" id="IPR017978">
    <property type="entry name" value="GPCR_3_C"/>
</dbReference>
<evidence type="ECO:0000313" key="12">
    <source>
        <dbReference type="Proteomes" id="UP000242450"/>
    </source>
</evidence>
<keyword evidence="5" id="KW-0297">G-protein coupled receptor</keyword>
<dbReference type="Pfam" id="PF00003">
    <property type="entry name" value="7tm_3"/>
    <property type="match status" value="1"/>
</dbReference>
<dbReference type="PANTHER" id="PTHR24061">
    <property type="entry name" value="CALCIUM-SENSING RECEPTOR-RELATED"/>
    <property type="match status" value="1"/>
</dbReference>
<dbReference type="PANTHER" id="PTHR24061:SF545">
    <property type="entry name" value="VOMERONASAL 2, RECEPTOR 118-RELATED"/>
    <property type="match status" value="1"/>
</dbReference>